<evidence type="ECO:0000256" key="14">
    <source>
        <dbReference type="PROSITE-ProRule" id="PRU01360"/>
    </source>
</evidence>
<evidence type="ECO:0000256" key="1">
    <source>
        <dbReference type="ARBA" id="ARBA00004571"/>
    </source>
</evidence>
<dbReference type="NCBIfam" id="TIGR01783">
    <property type="entry name" value="TonB-siderophor"/>
    <property type="match status" value="1"/>
</dbReference>
<evidence type="ECO:0000256" key="8">
    <source>
        <dbReference type="ARBA" id="ARBA00023004"/>
    </source>
</evidence>
<evidence type="ECO:0000256" key="11">
    <source>
        <dbReference type="ARBA" id="ARBA00023136"/>
    </source>
</evidence>
<feature type="short sequence motif" description="TonB C-terminal box" evidence="15">
    <location>
        <begin position="704"/>
        <end position="721"/>
    </location>
</feature>
<keyword evidence="8" id="KW-0408">Iron</keyword>
<feature type="signal peptide" evidence="17">
    <location>
        <begin position="1"/>
        <end position="25"/>
    </location>
</feature>
<dbReference type="PANTHER" id="PTHR32552:SF82">
    <property type="entry name" value="FCUA PROTEIN"/>
    <property type="match status" value="1"/>
</dbReference>
<dbReference type="InterPro" id="IPR039426">
    <property type="entry name" value="TonB-dep_rcpt-like"/>
</dbReference>
<evidence type="ECO:0000256" key="13">
    <source>
        <dbReference type="ARBA" id="ARBA00023237"/>
    </source>
</evidence>
<evidence type="ECO:0000256" key="15">
    <source>
        <dbReference type="PROSITE-ProRule" id="PRU10144"/>
    </source>
</evidence>
<comment type="subcellular location">
    <subcellularLocation>
        <location evidence="1 14">Cell outer membrane</location>
        <topology evidence="1 14">Multi-pass membrane protein</topology>
    </subcellularLocation>
</comment>
<evidence type="ECO:0000256" key="5">
    <source>
        <dbReference type="ARBA" id="ARBA00022496"/>
    </source>
</evidence>
<evidence type="ECO:0000256" key="17">
    <source>
        <dbReference type="SAM" id="SignalP"/>
    </source>
</evidence>
<evidence type="ECO:0000256" key="10">
    <source>
        <dbReference type="ARBA" id="ARBA00023077"/>
    </source>
</evidence>
<dbReference type="Pfam" id="PF00593">
    <property type="entry name" value="TonB_dep_Rec_b-barrel"/>
    <property type="match status" value="1"/>
</dbReference>
<dbReference type="PROSITE" id="PS01156">
    <property type="entry name" value="TONB_DEPENDENT_REC_2"/>
    <property type="match status" value="1"/>
</dbReference>
<evidence type="ECO:0000259" key="18">
    <source>
        <dbReference type="Pfam" id="PF00593"/>
    </source>
</evidence>
<keyword evidence="12 20" id="KW-0675">Receptor</keyword>
<keyword evidence="13 14" id="KW-0998">Cell outer membrane</keyword>
<evidence type="ECO:0000256" key="16">
    <source>
        <dbReference type="RuleBase" id="RU003357"/>
    </source>
</evidence>
<dbReference type="GO" id="GO:0015344">
    <property type="term" value="F:siderophore uptake transmembrane transporter activity"/>
    <property type="evidence" value="ECO:0007669"/>
    <property type="project" value="TreeGrafter"/>
</dbReference>
<dbReference type="InterPro" id="IPR010105">
    <property type="entry name" value="TonB_sidphr_rcpt"/>
</dbReference>
<keyword evidence="7 17" id="KW-0732">Signal</keyword>
<evidence type="ECO:0000256" key="2">
    <source>
        <dbReference type="ARBA" id="ARBA00009810"/>
    </source>
</evidence>
<dbReference type="CDD" id="cd01347">
    <property type="entry name" value="ligand_gated_channel"/>
    <property type="match status" value="1"/>
</dbReference>
<evidence type="ECO:0000256" key="7">
    <source>
        <dbReference type="ARBA" id="ARBA00022729"/>
    </source>
</evidence>
<dbReference type="Gene3D" id="2.40.170.20">
    <property type="entry name" value="TonB-dependent receptor, beta-barrel domain"/>
    <property type="match status" value="1"/>
</dbReference>
<keyword evidence="11 14" id="KW-0472">Membrane</keyword>
<dbReference type="PANTHER" id="PTHR32552">
    <property type="entry name" value="FERRICHROME IRON RECEPTOR-RELATED"/>
    <property type="match status" value="1"/>
</dbReference>
<feature type="chain" id="PRO_5044015733" evidence="17">
    <location>
        <begin position="26"/>
        <end position="721"/>
    </location>
</feature>
<dbReference type="PROSITE" id="PS52016">
    <property type="entry name" value="TONB_DEPENDENT_REC_3"/>
    <property type="match status" value="1"/>
</dbReference>
<comment type="caution">
    <text evidence="20">The sequence shown here is derived from an EMBL/GenBank/DDBJ whole genome shotgun (WGS) entry which is preliminary data.</text>
</comment>
<name>A0AAW9QN36_9BURK</name>
<evidence type="ECO:0000256" key="9">
    <source>
        <dbReference type="ARBA" id="ARBA00023065"/>
    </source>
</evidence>
<dbReference type="InterPro" id="IPR036942">
    <property type="entry name" value="Beta-barrel_TonB_sf"/>
</dbReference>
<evidence type="ECO:0000259" key="19">
    <source>
        <dbReference type="Pfam" id="PF07715"/>
    </source>
</evidence>
<dbReference type="Proteomes" id="UP001336250">
    <property type="component" value="Unassembled WGS sequence"/>
</dbReference>
<evidence type="ECO:0000256" key="4">
    <source>
        <dbReference type="ARBA" id="ARBA00022452"/>
    </source>
</evidence>
<feature type="domain" description="TonB-dependent receptor plug" evidence="19">
    <location>
        <begin position="74"/>
        <end position="171"/>
    </location>
</feature>
<dbReference type="InterPro" id="IPR010917">
    <property type="entry name" value="TonB_rcpt_CS"/>
</dbReference>
<gene>
    <name evidence="20" type="ORF">V4F39_24350</name>
</gene>
<dbReference type="InterPro" id="IPR037066">
    <property type="entry name" value="Plug_dom_sf"/>
</dbReference>
<dbReference type="InterPro" id="IPR012910">
    <property type="entry name" value="Plug_dom"/>
</dbReference>
<dbReference type="Pfam" id="PF07715">
    <property type="entry name" value="Plug"/>
    <property type="match status" value="1"/>
</dbReference>
<protein>
    <submittedName>
        <fullName evidence="20">TonB-dependent receptor</fullName>
    </submittedName>
</protein>
<evidence type="ECO:0000313" key="20">
    <source>
        <dbReference type="EMBL" id="MEF7617067.1"/>
    </source>
</evidence>
<dbReference type="SUPFAM" id="SSF56935">
    <property type="entry name" value="Porins"/>
    <property type="match status" value="1"/>
</dbReference>
<dbReference type="AlphaFoldDB" id="A0AAW9QN36"/>
<evidence type="ECO:0000256" key="12">
    <source>
        <dbReference type="ARBA" id="ARBA00023170"/>
    </source>
</evidence>
<dbReference type="EMBL" id="JAZIBG010000054">
    <property type="protein sequence ID" value="MEF7617067.1"/>
    <property type="molecule type" value="Genomic_DNA"/>
</dbReference>
<evidence type="ECO:0000256" key="3">
    <source>
        <dbReference type="ARBA" id="ARBA00022448"/>
    </source>
</evidence>
<keyword evidence="5" id="KW-0410">Iron transport</keyword>
<keyword evidence="6 14" id="KW-0812">Transmembrane</keyword>
<keyword evidence="4 14" id="KW-1134">Transmembrane beta strand</keyword>
<dbReference type="Gene3D" id="2.170.130.10">
    <property type="entry name" value="TonB-dependent receptor, plug domain"/>
    <property type="match status" value="1"/>
</dbReference>
<proteinExistence type="inferred from homology"/>
<dbReference type="GO" id="GO:0015891">
    <property type="term" value="P:siderophore transport"/>
    <property type="evidence" value="ECO:0007669"/>
    <property type="project" value="InterPro"/>
</dbReference>
<reference evidence="20 21" key="1">
    <citation type="submission" date="2024-02" db="EMBL/GenBank/DDBJ databases">
        <title>Genome sequence of Aquincola sp. MAHUQ-54.</title>
        <authorList>
            <person name="Huq M.A."/>
        </authorList>
    </citation>
    <scope>NUCLEOTIDE SEQUENCE [LARGE SCALE GENOMIC DNA]</scope>
    <source>
        <strain evidence="20 21">MAHUQ-54</strain>
    </source>
</reference>
<accession>A0AAW9QN36</accession>
<comment type="similarity">
    <text evidence="2 14 16">Belongs to the TonB-dependent receptor family.</text>
</comment>
<dbReference type="GO" id="GO:0038023">
    <property type="term" value="F:signaling receptor activity"/>
    <property type="evidence" value="ECO:0007669"/>
    <property type="project" value="InterPro"/>
</dbReference>
<feature type="domain" description="TonB-dependent receptor-like beta-barrel" evidence="18">
    <location>
        <begin position="280"/>
        <end position="687"/>
    </location>
</feature>
<organism evidence="20 21">
    <name type="scientific">Aquincola agrisoli</name>
    <dbReference type="NCBI Taxonomy" id="3119538"/>
    <lineage>
        <taxon>Bacteria</taxon>
        <taxon>Pseudomonadati</taxon>
        <taxon>Pseudomonadota</taxon>
        <taxon>Betaproteobacteria</taxon>
        <taxon>Burkholderiales</taxon>
        <taxon>Sphaerotilaceae</taxon>
        <taxon>Aquincola</taxon>
    </lineage>
</organism>
<evidence type="ECO:0000256" key="6">
    <source>
        <dbReference type="ARBA" id="ARBA00022692"/>
    </source>
</evidence>
<evidence type="ECO:0000313" key="21">
    <source>
        <dbReference type="Proteomes" id="UP001336250"/>
    </source>
</evidence>
<keyword evidence="9" id="KW-0406">Ion transport</keyword>
<keyword evidence="10 16" id="KW-0798">TonB box</keyword>
<keyword evidence="3 14" id="KW-0813">Transport</keyword>
<dbReference type="RefSeq" id="WP_332292739.1">
    <property type="nucleotide sequence ID" value="NZ_JAZIBG010000054.1"/>
</dbReference>
<keyword evidence="21" id="KW-1185">Reference proteome</keyword>
<dbReference type="GO" id="GO:0009279">
    <property type="term" value="C:cell outer membrane"/>
    <property type="evidence" value="ECO:0007669"/>
    <property type="project" value="UniProtKB-SubCell"/>
</dbReference>
<dbReference type="InterPro" id="IPR000531">
    <property type="entry name" value="Beta-barrel_TonB"/>
</dbReference>
<sequence>MHSSIPRPLSALLLGALAASPAALAQPAPASQAPVQQVVIHASADASAEGLKAPYAGRQVARGGRVGILGNQDMMDTPFSQTSYTQELIQNQQAMSIGDVLKNDPTVRLARGFGNYQQVYVIRGFPVYSDDMSYNGLYGLLPRQYLAAELVERVEVLRGVSAFVNSAAPGGSGLGGSINVMPKRAPNEAVTQVTLGVESGPQGYLAADIARRFGPDKSTGVRLTAVRRDGDTAIDRESRELSLFAIGADWRSRRVRVSADIGYQEHKLRDARPSVDIDKFGFPAAAFVPRTPDADANHGQGWTRSDERDTFGTVRAEFDLANQTTAWVAAGMRNGKERNDLAGVYVADRAGSTLVSRFANQREDDVATGEAGVRTSLTTGSVRHELVASANLFYSKEHNNYAMSTTDSANDLYDTVPGPAPALGFFGGDLHAPRVVGRTRTRSIALADTLVLADDRLRLTLGVRHQTIESYGYDYNTGLQTAQYDKSRTTPMAGLLFKASKQLSLYATYAEGLVKGDTASGQDIANQGEVFAPYVTKQGELGAKFDHGRFGGNIALFQARKPIAGIVGDRYVGSAYKQRNRGVEGTFFGEAARGLRVLGGLTYLDTDVQDKDAVGAPRWQFNTGVEWDVPGLPGLALTGRVNHTGQQYANAANTLRVGSWTTLDVGARYGLAVAERFVTLRAHVNNLTNRDYWQSVGGYPGANYLVLGNPRTVVVSASVDF</sequence>